<reference evidence="8" key="1">
    <citation type="submission" date="2011-05" db="EMBL/GenBank/DDBJ databases">
        <title>Complete sequence of Desulfotomaculum ruminis DSM 2154.</title>
        <authorList>
            <person name="Lucas S."/>
            <person name="Copeland A."/>
            <person name="Lapidus A."/>
            <person name="Cheng J.-F."/>
            <person name="Goodwin L."/>
            <person name="Pitluck S."/>
            <person name="Lu M."/>
            <person name="Detter J.C."/>
            <person name="Han C."/>
            <person name="Tapia R."/>
            <person name="Land M."/>
            <person name="Hauser L."/>
            <person name="Kyrpides N."/>
            <person name="Ivanova N."/>
            <person name="Mikhailova N."/>
            <person name="Pagani I."/>
            <person name="Stams A.J.M."/>
            <person name="Plugge C.M."/>
            <person name="Muyzer G."/>
            <person name="Kuever J."/>
            <person name="Parshina S.N."/>
            <person name="Ivanova A.E."/>
            <person name="Nazina T.N."/>
            <person name="Brambilla E."/>
            <person name="Spring S."/>
            <person name="Klenk H.-P."/>
            <person name="Woyke T."/>
        </authorList>
    </citation>
    <scope>NUCLEOTIDE SEQUENCE [LARGE SCALE GENOMIC DNA]</scope>
    <source>
        <strain evidence="8">ATCC 23193 / DSM 2154 / NCIB 8452 / DL</strain>
    </source>
</reference>
<dbReference type="RefSeq" id="WP_013840131.1">
    <property type="nucleotide sequence ID" value="NC_015589.1"/>
</dbReference>
<feature type="transmembrane region" description="Helical" evidence="6">
    <location>
        <begin position="160"/>
        <end position="182"/>
    </location>
</feature>
<dbReference type="KEGG" id="dru:Desru_0045"/>
<evidence type="ECO:0000256" key="2">
    <source>
        <dbReference type="ARBA" id="ARBA00022475"/>
    </source>
</evidence>
<reference evidence="7 8" key="2">
    <citation type="journal article" date="2012" name="Stand. Genomic Sci.">
        <title>Complete genome sequence of the sulfate-reducing firmicute Desulfotomaculum ruminis type strain (DL(T)).</title>
        <authorList>
            <person name="Spring S."/>
            <person name="Visser M."/>
            <person name="Lu M."/>
            <person name="Copeland A."/>
            <person name="Lapidus A."/>
            <person name="Lucas S."/>
            <person name="Cheng J.F."/>
            <person name="Han C."/>
            <person name="Tapia R."/>
            <person name="Goodwin L.A."/>
            <person name="Pitluck S."/>
            <person name="Ivanova N."/>
            <person name="Land M."/>
            <person name="Hauser L."/>
            <person name="Larimer F."/>
            <person name="Rohde M."/>
            <person name="Goker M."/>
            <person name="Detter J.C."/>
            <person name="Kyrpides N.C."/>
            <person name="Woyke T."/>
            <person name="Schaap P.J."/>
            <person name="Plugge C.M."/>
            <person name="Muyzer G."/>
            <person name="Kuever J."/>
            <person name="Pereira I.A."/>
            <person name="Parshina S.N."/>
            <person name="Bernier-Latmani R."/>
            <person name="Stams A.J."/>
            <person name="Klenk H.P."/>
        </authorList>
    </citation>
    <scope>NUCLEOTIDE SEQUENCE [LARGE SCALE GENOMIC DNA]</scope>
    <source>
        <strain evidence="8">ATCC 23193 / DSM 2154 / NCIB 8452 / DL</strain>
    </source>
</reference>
<dbReference type="PANTHER" id="PTHR33545">
    <property type="entry name" value="UPF0750 MEMBRANE PROTEIN YITT-RELATED"/>
    <property type="match status" value="1"/>
</dbReference>
<dbReference type="GO" id="GO:0005886">
    <property type="term" value="C:plasma membrane"/>
    <property type="evidence" value="ECO:0007669"/>
    <property type="project" value="UniProtKB-SubCell"/>
</dbReference>
<protein>
    <recommendedName>
        <fullName evidence="9">YitT family protein</fullName>
    </recommendedName>
</protein>
<dbReference type="Proteomes" id="UP000009234">
    <property type="component" value="Chromosome"/>
</dbReference>
<dbReference type="OrthoDB" id="3182000at2"/>
<feature type="transmembrane region" description="Helical" evidence="6">
    <location>
        <begin position="119"/>
        <end position="140"/>
    </location>
</feature>
<dbReference type="eggNOG" id="COG1284">
    <property type="taxonomic scope" value="Bacteria"/>
</dbReference>
<dbReference type="AlphaFoldDB" id="F6DL40"/>
<feature type="transmembrane region" description="Helical" evidence="6">
    <location>
        <begin position="188"/>
        <end position="209"/>
    </location>
</feature>
<gene>
    <name evidence="7" type="ordered locus">Desru_0045</name>
</gene>
<feature type="transmembrane region" description="Helical" evidence="6">
    <location>
        <begin position="23"/>
        <end position="41"/>
    </location>
</feature>
<proteinExistence type="predicted"/>
<accession>F6DL40</accession>
<dbReference type="InterPro" id="IPR051461">
    <property type="entry name" value="UPF0750_membrane"/>
</dbReference>
<keyword evidence="4 6" id="KW-1133">Transmembrane helix</keyword>
<feature type="transmembrane region" description="Helical" evidence="6">
    <location>
        <begin position="61"/>
        <end position="82"/>
    </location>
</feature>
<name>F6DL40_DESRL</name>
<dbReference type="InterPro" id="IPR003740">
    <property type="entry name" value="YitT"/>
</dbReference>
<evidence type="ECO:0000256" key="1">
    <source>
        <dbReference type="ARBA" id="ARBA00004651"/>
    </source>
</evidence>
<dbReference type="HOGENOM" id="CLU_063199_4_0_9"/>
<evidence type="ECO:0000256" key="5">
    <source>
        <dbReference type="ARBA" id="ARBA00023136"/>
    </source>
</evidence>
<dbReference type="Pfam" id="PF02588">
    <property type="entry name" value="YitT_membrane"/>
    <property type="match status" value="1"/>
</dbReference>
<keyword evidence="5 6" id="KW-0472">Membrane</keyword>
<dbReference type="PANTHER" id="PTHR33545:SF10">
    <property type="entry name" value="UPF0750 MEMBRANE PROTEIN YPJC"/>
    <property type="match status" value="1"/>
</dbReference>
<comment type="subcellular location">
    <subcellularLocation>
        <location evidence="1">Cell membrane</location>
        <topology evidence="1">Multi-pass membrane protein</topology>
    </subcellularLocation>
</comment>
<organism evidence="7 8">
    <name type="scientific">Desulforamulus ruminis (strain ATCC 23193 / DSM 2154 / NCIMB 8452 / DL)</name>
    <name type="common">Desulfotomaculum ruminis</name>
    <dbReference type="NCBI Taxonomy" id="696281"/>
    <lineage>
        <taxon>Bacteria</taxon>
        <taxon>Bacillati</taxon>
        <taxon>Bacillota</taxon>
        <taxon>Clostridia</taxon>
        <taxon>Eubacteriales</taxon>
        <taxon>Peptococcaceae</taxon>
        <taxon>Desulforamulus</taxon>
    </lineage>
</organism>
<evidence type="ECO:0000256" key="3">
    <source>
        <dbReference type="ARBA" id="ARBA00022692"/>
    </source>
</evidence>
<keyword evidence="8" id="KW-1185">Reference proteome</keyword>
<evidence type="ECO:0000313" key="8">
    <source>
        <dbReference type="Proteomes" id="UP000009234"/>
    </source>
</evidence>
<feature type="transmembrane region" description="Helical" evidence="6">
    <location>
        <begin position="89"/>
        <end position="107"/>
    </location>
</feature>
<keyword evidence="2" id="KW-1003">Cell membrane</keyword>
<evidence type="ECO:0008006" key="9">
    <source>
        <dbReference type="Google" id="ProtNLM"/>
    </source>
</evidence>
<dbReference type="STRING" id="696281.Desru_0045"/>
<evidence type="ECO:0000256" key="4">
    <source>
        <dbReference type="ARBA" id="ARBA00022989"/>
    </source>
</evidence>
<dbReference type="EMBL" id="CP002780">
    <property type="protein sequence ID" value="AEG58349.1"/>
    <property type="molecule type" value="Genomic_DNA"/>
</dbReference>
<sequence length="217" mass="23490">MPLKKRLSDFAERNKGLFAPEKITFILLGTAIVSFAMYNIHQQANITEGGVLGMILLLNHWFGISPSLLSPVLDAFCYALAFKYLGRNFLKASIVSTLSLAGFFKLWEQLPPILPDLSAHPLIAALAGGLLVGVGVGLVIRQGGSSGGDDALALTISKVVRCRIAHAYLATDIAVLLLSLSYIPLRCIAFSLVTVTVSSLMVDFVQNLGRKRKLEKY</sequence>
<keyword evidence="3 6" id="KW-0812">Transmembrane</keyword>
<evidence type="ECO:0000313" key="7">
    <source>
        <dbReference type="EMBL" id="AEG58349.1"/>
    </source>
</evidence>
<evidence type="ECO:0000256" key="6">
    <source>
        <dbReference type="SAM" id="Phobius"/>
    </source>
</evidence>